<keyword evidence="8" id="KW-0406">Ion transport</keyword>
<name>A0A448ZZ66_METSV</name>
<dbReference type="PANTHER" id="PTHR42823">
    <property type="entry name" value="ATP SYNTHASE SUBUNIT A, CHLOROPLASTIC"/>
    <property type="match status" value="1"/>
</dbReference>
<feature type="transmembrane region" description="Helical" evidence="11">
    <location>
        <begin position="112"/>
        <end position="133"/>
    </location>
</feature>
<feature type="transmembrane region" description="Helical" evidence="11">
    <location>
        <begin position="86"/>
        <end position="106"/>
    </location>
</feature>
<dbReference type="GO" id="GO:0005886">
    <property type="term" value="C:plasma membrane"/>
    <property type="evidence" value="ECO:0007669"/>
    <property type="project" value="TreeGrafter"/>
</dbReference>
<keyword evidence="10" id="KW-0066">ATP synthesis</keyword>
<evidence type="ECO:0000256" key="5">
    <source>
        <dbReference type="ARBA" id="ARBA00022692"/>
    </source>
</evidence>
<dbReference type="EMBL" id="LR214939">
    <property type="protein sequence ID" value="VEU56528.1"/>
    <property type="molecule type" value="Genomic_DNA"/>
</dbReference>
<organism evidence="12">
    <name type="scientific">Metamycoplasma salivarium</name>
    <name type="common">Mycoplasma salivarium</name>
    <dbReference type="NCBI Taxonomy" id="2124"/>
    <lineage>
        <taxon>Bacteria</taxon>
        <taxon>Bacillati</taxon>
        <taxon>Mycoplasmatota</taxon>
        <taxon>Mycoplasmoidales</taxon>
        <taxon>Metamycoplasmataceae</taxon>
        <taxon>Metamycoplasma</taxon>
    </lineage>
</organism>
<sequence>MDKFFDKKVFNSWGPLDKLTNNLVASLTFLIIITFILCILIYVAVKRQKPNKAPSTGVLLVEGLITMGDNYSSNLAENKFDKANPYFISLFCFLFFGHLISLFGFAPMGSNLSVVFAATCVTWLVTLGLGFAYKKIRQLISLINPIEMAGNFSPLISLTFRLFGNIIGGIVLITLLHHALDSLWAKMIKASSTESPAVILNPIKMLITPFFNAYLDVFVGAIQAFVFMTLTISYWSQSVEKEVKEKVKKQTKKVKKELLNQQTNYEIQNNVQPQPQI</sequence>
<dbReference type="InterPro" id="IPR045082">
    <property type="entry name" value="ATP_syn_F0_a_bact/chloroplast"/>
</dbReference>
<evidence type="ECO:0000256" key="8">
    <source>
        <dbReference type="ARBA" id="ARBA00023065"/>
    </source>
</evidence>
<geneLocation type="plasmid" evidence="12">
    <name>2</name>
</geneLocation>
<reference evidence="12" key="1">
    <citation type="submission" date="2019-01" db="EMBL/GenBank/DDBJ databases">
        <authorList>
            <consortium name="Pathogen Informatics"/>
        </authorList>
    </citation>
    <scope>NUCLEOTIDE SEQUENCE [LARGE SCALE GENOMIC DNA]</scope>
    <source>
        <strain evidence="12">NCTC10113</strain>
    </source>
</reference>
<dbReference type="InterPro" id="IPR000568">
    <property type="entry name" value="ATP_synth_F0_asu"/>
</dbReference>
<dbReference type="GO" id="GO:0042777">
    <property type="term" value="P:proton motive force-driven plasma membrane ATP synthesis"/>
    <property type="evidence" value="ECO:0007669"/>
    <property type="project" value="TreeGrafter"/>
</dbReference>
<proteinExistence type="inferred from homology"/>
<evidence type="ECO:0000256" key="1">
    <source>
        <dbReference type="ARBA" id="ARBA00004141"/>
    </source>
</evidence>
<dbReference type="GO" id="GO:0045259">
    <property type="term" value="C:proton-transporting ATP synthase complex"/>
    <property type="evidence" value="ECO:0007669"/>
    <property type="project" value="UniProtKB-KW"/>
</dbReference>
<keyword evidence="3" id="KW-0813">Transport</keyword>
<evidence type="ECO:0000256" key="2">
    <source>
        <dbReference type="ARBA" id="ARBA00006810"/>
    </source>
</evidence>
<evidence type="ECO:0000256" key="4">
    <source>
        <dbReference type="ARBA" id="ARBA00022547"/>
    </source>
</evidence>
<dbReference type="Gene3D" id="1.20.120.220">
    <property type="entry name" value="ATP synthase, F0 complex, subunit A"/>
    <property type="match status" value="1"/>
</dbReference>
<dbReference type="NCBIfam" id="NF004487">
    <property type="entry name" value="PRK05815.3-5"/>
    <property type="match status" value="1"/>
</dbReference>
<dbReference type="Pfam" id="PF00119">
    <property type="entry name" value="ATP-synt_A"/>
    <property type="match status" value="1"/>
</dbReference>
<dbReference type="InterPro" id="IPR023011">
    <property type="entry name" value="ATP_synth_F0_asu_AS"/>
</dbReference>
<dbReference type="RefSeq" id="WP_024544376.1">
    <property type="nucleotide sequence ID" value="NZ_LR214938.2"/>
</dbReference>
<keyword evidence="7 11" id="KW-1133">Transmembrane helix</keyword>
<dbReference type="CDD" id="cd00310">
    <property type="entry name" value="ATP-synt_Fo_a_6"/>
    <property type="match status" value="1"/>
</dbReference>
<gene>
    <name evidence="12" type="ORF">NCTC10113_01437</name>
</gene>
<feature type="transmembrane region" description="Helical" evidence="11">
    <location>
        <begin position="154"/>
        <end position="177"/>
    </location>
</feature>
<evidence type="ECO:0000313" key="12">
    <source>
        <dbReference type="EMBL" id="VEU56528.1"/>
    </source>
</evidence>
<keyword evidence="12" id="KW-0614">Plasmid</keyword>
<accession>A0A448ZZ66</accession>
<keyword evidence="9 11" id="KW-0472">Membrane</keyword>
<feature type="transmembrane region" description="Helical" evidence="11">
    <location>
        <begin position="23"/>
        <end position="45"/>
    </location>
</feature>
<protein>
    <submittedName>
        <fullName evidence="12">F0F1 ATP synthase subunit A</fullName>
    </submittedName>
</protein>
<comment type="subcellular location">
    <subcellularLocation>
        <location evidence="1">Membrane</location>
        <topology evidence="1">Multi-pass membrane protein</topology>
    </subcellularLocation>
</comment>
<keyword evidence="5 11" id="KW-0812">Transmembrane</keyword>
<dbReference type="AlphaFoldDB" id="A0A448ZZ66"/>
<evidence type="ECO:0000256" key="10">
    <source>
        <dbReference type="ARBA" id="ARBA00023310"/>
    </source>
</evidence>
<dbReference type="InterPro" id="IPR035908">
    <property type="entry name" value="F0_ATP_A_sf"/>
</dbReference>
<evidence type="ECO:0000256" key="9">
    <source>
        <dbReference type="ARBA" id="ARBA00023136"/>
    </source>
</evidence>
<keyword evidence="4" id="KW-0138">CF(0)</keyword>
<comment type="similarity">
    <text evidence="2">Belongs to the ATPase A chain family.</text>
</comment>
<dbReference type="PROSITE" id="PS00449">
    <property type="entry name" value="ATPASE_A"/>
    <property type="match status" value="1"/>
</dbReference>
<feature type="transmembrane region" description="Helical" evidence="11">
    <location>
        <begin position="213"/>
        <end position="236"/>
    </location>
</feature>
<evidence type="ECO:0000256" key="7">
    <source>
        <dbReference type="ARBA" id="ARBA00022989"/>
    </source>
</evidence>
<dbReference type="SUPFAM" id="SSF81336">
    <property type="entry name" value="F1F0 ATP synthase subunit A"/>
    <property type="match status" value="1"/>
</dbReference>
<dbReference type="GO" id="GO:0046933">
    <property type="term" value="F:proton-transporting ATP synthase activity, rotational mechanism"/>
    <property type="evidence" value="ECO:0007669"/>
    <property type="project" value="TreeGrafter"/>
</dbReference>
<dbReference type="PANTHER" id="PTHR42823:SF3">
    <property type="entry name" value="ATP SYNTHASE SUBUNIT A, CHLOROPLASTIC"/>
    <property type="match status" value="1"/>
</dbReference>
<evidence type="ECO:0000256" key="11">
    <source>
        <dbReference type="SAM" id="Phobius"/>
    </source>
</evidence>
<evidence type="ECO:0000256" key="3">
    <source>
        <dbReference type="ARBA" id="ARBA00022448"/>
    </source>
</evidence>
<keyword evidence="6" id="KW-0375">Hydrogen ion transport</keyword>
<evidence type="ECO:0000256" key="6">
    <source>
        <dbReference type="ARBA" id="ARBA00022781"/>
    </source>
</evidence>